<evidence type="ECO:0000256" key="1">
    <source>
        <dbReference type="ARBA" id="ARBA00010641"/>
    </source>
</evidence>
<dbReference type="Gene3D" id="1.10.1740.10">
    <property type="match status" value="1"/>
</dbReference>
<evidence type="ECO:0000313" key="8">
    <source>
        <dbReference type="Proteomes" id="UP000399692"/>
    </source>
</evidence>
<dbReference type="AlphaFoldDB" id="A0A5E6PKE8"/>
<sequence length="188" mass="21151">MAEQNLSLPETAFDYQRCLLACAAGDRRALRELYQQESARLLGVALRIAREPAVAEDIVHDAFVRIWTHAASFDPDRGSARGWIYSVTRHLALNFVRDGARQVPLDEQHDEALQASAQWQPVDFTAQAHSARIYHCLEQLEPARRDCILHAYVDGCTHAEIAQRMSTPLGTVKAWIKRSLAALRECMG</sequence>
<dbReference type="RefSeq" id="WP_101320050.1">
    <property type="nucleotide sequence ID" value="NZ_CABVHC010000013.1"/>
</dbReference>
<dbReference type="NCBIfam" id="TIGR02937">
    <property type="entry name" value="sigma70-ECF"/>
    <property type="match status" value="1"/>
</dbReference>
<dbReference type="Pfam" id="PF04542">
    <property type="entry name" value="Sigma70_r2"/>
    <property type="match status" value="1"/>
</dbReference>
<evidence type="ECO:0000313" key="7">
    <source>
        <dbReference type="EMBL" id="VVM41557.1"/>
    </source>
</evidence>
<dbReference type="InterPro" id="IPR013249">
    <property type="entry name" value="RNA_pol_sigma70_r4_t2"/>
</dbReference>
<dbReference type="GO" id="GO:0016987">
    <property type="term" value="F:sigma factor activity"/>
    <property type="evidence" value="ECO:0007669"/>
    <property type="project" value="UniProtKB-KW"/>
</dbReference>
<dbReference type="Gene3D" id="1.10.10.10">
    <property type="entry name" value="Winged helix-like DNA-binding domain superfamily/Winged helix DNA-binding domain"/>
    <property type="match status" value="1"/>
</dbReference>
<dbReference type="CDD" id="cd06171">
    <property type="entry name" value="Sigma70_r4"/>
    <property type="match status" value="1"/>
</dbReference>
<evidence type="ECO:0000256" key="2">
    <source>
        <dbReference type="ARBA" id="ARBA00023015"/>
    </source>
</evidence>
<dbReference type="InterPro" id="IPR014284">
    <property type="entry name" value="RNA_pol_sigma-70_dom"/>
</dbReference>
<dbReference type="GO" id="GO:0003677">
    <property type="term" value="F:DNA binding"/>
    <property type="evidence" value="ECO:0007669"/>
    <property type="project" value="InterPro"/>
</dbReference>
<dbReference type="EMBL" id="CABVHF010000001">
    <property type="protein sequence ID" value="VVM41557.1"/>
    <property type="molecule type" value="Genomic_DNA"/>
</dbReference>
<evidence type="ECO:0000259" key="6">
    <source>
        <dbReference type="Pfam" id="PF08281"/>
    </source>
</evidence>
<evidence type="ECO:0000256" key="3">
    <source>
        <dbReference type="ARBA" id="ARBA00023082"/>
    </source>
</evidence>
<proteinExistence type="inferred from homology"/>
<comment type="similarity">
    <text evidence="1">Belongs to the sigma-70 factor family. ECF subfamily.</text>
</comment>
<evidence type="ECO:0000259" key="5">
    <source>
        <dbReference type="Pfam" id="PF04542"/>
    </source>
</evidence>
<dbReference type="Proteomes" id="UP000399692">
    <property type="component" value="Unassembled WGS sequence"/>
</dbReference>
<dbReference type="Pfam" id="PF08281">
    <property type="entry name" value="Sigma70_r4_2"/>
    <property type="match status" value="1"/>
</dbReference>
<dbReference type="InterPro" id="IPR007627">
    <property type="entry name" value="RNA_pol_sigma70_r2"/>
</dbReference>
<protein>
    <submittedName>
        <fullName evidence="7">ECF RNA polymerase sigma factor SigK</fullName>
    </submittedName>
</protein>
<name>A0A5E6PKE8_PSEFL</name>
<dbReference type="InterPro" id="IPR013325">
    <property type="entry name" value="RNA_pol_sigma_r2"/>
</dbReference>
<gene>
    <name evidence="7" type="primary">sigK_1</name>
    <name evidence="7" type="ORF">PS631_00317</name>
</gene>
<accession>A0A5E6PKE8</accession>
<dbReference type="InterPro" id="IPR013324">
    <property type="entry name" value="RNA_pol_sigma_r3/r4-like"/>
</dbReference>
<keyword evidence="4" id="KW-0804">Transcription</keyword>
<keyword evidence="2" id="KW-0805">Transcription regulation</keyword>
<evidence type="ECO:0000256" key="4">
    <source>
        <dbReference type="ARBA" id="ARBA00023163"/>
    </source>
</evidence>
<keyword evidence="3" id="KW-0731">Sigma factor</keyword>
<feature type="domain" description="RNA polymerase sigma-70 region 2" evidence="5">
    <location>
        <begin position="33"/>
        <end position="101"/>
    </location>
</feature>
<reference evidence="7 8" key="1">
    <citation type="submission" date="2019-09" db="EMBL/GenBank/DDBJ databases">
        <authorList>
            <person name="Chandra G."/>
            <person name="Truman W A."/>
        </authorList>
    </citation>
    <scope>NUCLEOTIDE SEQUENCE [LARGE SCALE GENOMIC DNA]</scope>
    <source>
        <strain evidence="7">PS631</strain>
    </source>
</reference>
<dbReference type="NCBIfam" id="NF009189">
    <property type="entry name" value="PRK12537.1"/>
    <property type="match status" value="1"/>
</dbReference>
<dbReference type="PANTHER" id="PTHR43133">
    <property type="entry name" value="RNA POLYMERASE ECF-TYPE SIGMA FACTO"/>
    <property type="match status" value="1"/>
</dbReference>
<dbReference type="SUPFAM" id="SSF88946">
    <property type="entry name" value="Sigma2 domain of RNA polymerase sigma factors"/>
    <property type="match status" value="1"/>
</dbReference>
<organism evidence="7 8">
    <name type="scientific">Pseudomonas fluorescens</name>
    <dbReference type="NCBI Taxonomy" id="294"/>
    <lineage>
        <taxon>Bacteria</taxon>
        <taxon>Pseudomonadati</taxon>
        <taxon>Pseudomonadota</taxon>
        <taxon>Gammaproteobacteria</taxon>
        <taxon>Pseudomonadales</taxon>
        <taxon>Pseudomonadaceae</taxon>
        <taxon>Pseudomonas</taxon>
    </lineage>
</organism>
<dbReference type="InterPro" id="IPR039425">
    <property type="entry name" value="RNA_pol_sigma-70-like"/>
</dbReference>
<dbReference type="OrthoDB" id="9784272at2"/>
<dbReference type="InterPro" id="IPR036388">
    <property type="entry name" value="WH-like_DNA-bd_sf"/>
</dbReference>
<dbReference type="SUPFAM" id="SSF88659">
    <property type="entry name" value="Sigma3 and sigma4 domains of RNA polymerase sigma factors"/>
    <property type="match status" value="1"/>
</dbReference>
<dbReference type="PANTHER" id="PTHR43133:SF62">
    <property type="entry name" value="RNA POLYMERASE SIGMA FACTOR SIGZ"/>
    <property type="match status" value="1"/>
</dbReference>
<feature type="domain" description="RNA polymerase sigma factor 70 region 4 type 2" evidence="6">
    <location>
        <begin position="132"/>
        <end position="183"/>
    </location>
</feature>
<dbReference type="GO" id="GO:0006352">
    <property type="term" value="P:DNA-templated transcription initiation"/>
    <property type="evidence" value="ECO:0007669"/>
    <property type="project" value="InterPro"/>
</dbReference>